<accession>A0AAQ4DRY3</accession>
<protein>
    <submittedName>
        <fullName evidence="2">Uncharacterized protein</fullName>
    </submittedName>
</protein>
<dbReference type="AlphaFoldDB" id="A0AAQ4DRY3"/>
<name>A0AAQ4DRY3_AMBAM</name>
<gene>
    <name evidence="2" type="ORF">V5799_032167</name>
</gene>
<keyword evidence="3" id="KW-1185">Reference proteome</keyword>
<evidence type="ECO:0000313" key="2">
    <source>
        <dbReference type="EMBL" id="KAK8765223.1"/>
    </source>
</evidence>
<dbReference type="EMBL" id="JARKHS020027609">
    <property type="protein sequence ID" value="KAK8765223.1"/>
    <property type="molecule type" value="Genomic_DNA"/>
</dbReference>
<proteinExistence type="predicted"/>
<sequence length="76" mass="8281">MDEVEAEQAASNPVVEILTAALKRDDREDDTPRTAESTLRPPGSAVMDKVTEPPQDIRRPAEKGNGKSLEVDLYGC</sequence>
<organism evidence="2 3">
    <name type="scientific">Amblyomma americanum</name>
    <name type="common">Lone star tick</name>
    <dbReference type="NCBI Taxonomy" id="6943"/>
    <lineage>
        <taxon>Eukaryota</taxon>
        <taxon>Metazoa</taxon>
        <taxon>Ecdysozoa</taxon>
        <taxon>Arthropoda</taxon>
        <taxon>Chelicerata</taxon>
        <taxon>Arachnida</taxon>
        <taxon>Acari</taxon>
        <taxon>Parasitiformes</taxon>
        <taxon>Ixodida</taxon>
        <taxon>Ixodoidea</taxon>
        <taxon>Ixodidae</taxon>
        <taxon>Amblyomminae</taxon>
        <taxon>Amblyomma</taxon>
    </lineage>
</organism>
<dbReference type="Proteomes" id="UP001321473">
    <property type="component" value="Unassembled WGS sequence"/>
</dbReference>
<evidence type="ECO:0000256" key="1">
    <source>
        <dbReference type="SAM" id="MobiDB-lite"/>
    </source>
</evidence>
<feature type="compositionally biased region" description="Basic and acidic residues" evidence="1">
    <location>
        <begin position="22"/>
        <end position="33"/>
    </location>
</feature>
<feature type="compositionally biased region" description="Basic and acidic residues" evidence="1">
    <location>
        <begin position="49"/>
        <end position="65"/>
    </location>
</feature>
<reference evidence="2 3" key="1">
    <citation type="journal article" date="2023" name="Arcadia Sci">
        <title>De novo assembly of a long-read Amblyomma americanum tick genome.</title>
        <authorList>
            <person name="Chou S."/>
            <person name="Poskanzer K.E."/>
            <person name="Rollins M."/>
            <person name="Thuy-Boun P.S."/>
        </authorList>
    </citation>
    <scope>NUCLEOTIDE SEQUENCE [LARGE SCALE GENOMIC DNA]</scope>
    <source>
        <strain evidence="2">F_SG_1</strain>
        <tissue evidence="2">Salivary glands</tissue>
    </source>
</reference>
<evidence type="ECO:0000313" key="3">
    <source>
        <dbReference type="Proteomes" id="UP001321473"/>
    </source>
</evidence>
<comment type="caution">
    <text evidence="2">The sequence shown here is derived from an EMBL/GenBank/DDBJ whole genome shotgun (WGS) entry which is preliminary data.</text>
</comment>
<feature type="region of interest" description="Disordered" evidence="1">
    <location>
        <begin position="21"/>
        <end position="76"/>
    </location>
</feature>